<feature type="transmembrane region" description="Helical" evidence="1">
    <location>
        <begin position="42"/>
        <end position="61"/>
    </location>
</feature>
<keyword evidence="1" id="KW-0812">Transmembrane</keyword>
<name>A0ABW3G2F4_9PSEU</name>
<evidence type="ECO:0000256" key="1">
    <source>
        <dbReference type="SAM" id="Phobius"/>
    </source>
</evidence>
<feature type="domain" description="DUF2231" evidence="2">
    <location>
        <begin position="7"/>
        <end position="158"/>
    </location>
</feature>
<dbReference type="Proteomes" id="UP001597018">
    <property type="component" value="Unassembled WGS sequence"/>
</dbReference>
<sequence length="168" mass="17586">MPAFVFGLPSHVLVVHAVVVLVPLAVLGALVVALWPAARRRFGWLVVGITAVATACIPLATNSGEQLRDRLATTDLIRQHAHLGDELLVYVAALLVLVAALVAVDQRRRNRATGDLAPKVAVGALAVLAVALAAVSAVQVVRIGDSGARAAWADKQYTAPHPEHRPTG</sequence>
<evidence type="ECO:0000313" key="4">
    <source>
        <dbReference type="Proteomes" id="UP001597018"/>
    </source>
</evidence>
<protein>
    <submittedName>
        <fullName evidence="3">DUF2231 domain-containing protein</fullName>
    </submittedName>
</protein>
<comment type="caution">
    <text evidence="3">The sequence shown here is derived from an EMBL/GenBank/DDBJ whole genome shotgun (WGS) entry which is preliminary data.</text>
</comment>
<organism evidence="3 4">
    <name type="scientific">Saccharopolyspora rosea</name>
    <dbReference type="NCBI Taxonomy" id="524884"/>
    <lineage>
        <taxon>Bacteria</taxon>
        <taxon>Bacillati</taxon>
        <taxon>Actinomycetota</taxon>
        <taxon>Actinomycetes</taxon>
        <taxon>Pseudonocardiales</taxon>
        <taxon>Pseudonocardiaceae</taxon>
        <taxon>Saccharopolyspora</taxon>
    </lineage>
</organism>
<dbReference type="RefSeq" id="WP_263253199.1">
    <property type="nucleotide sequence ID" value="NZ_BAABLT010000039.1"/>
</dbReference>
<dbReference type="Pfam" id="PF09990">
    <property type="entry name" value="DUF2231"/>
    <property type="match status" value="1"/>
</dbReference>
<dbReference type="EMBL" id="JBHTIW010000039">
    <property type="protein sequence ID" value="MFD0923685.1"/>
    <property type="molecule type" value="Genomic_DNA"/>
</dbReference>
<dbReference type="InterPro" id="IPR019251">
    <property type="entry name" value="DUF2231_TM"/>
</dbReference>
<feature type="transmembrane region" description="Helical" evidence="1">
    <location>
        <begin position="116"/>
        <end position="138"/>
    </location>
</feature>
<accession>A0ABW3G2F4</accession>
<evidence type="ECO:0000313" key="3">
    <source>
        <dbReference type="EMBL" id="MFD0923685.1"/>
    </source>
</evidence>
<proteinExistence type="predicted"/>
<reference evidence="4" key="1">
    <citation type="journal article" date="2019" name="Int. J. Syst. Evol. Microbiol.">
        <title>The Global Catalogue of Microorganisms (GCM) 10K type strain sequencing project: providing services to taxonomists for standard genome sequencing and annotation.</title>
        <authorList>
            <consortium name="The Broad Institute Genomics Platform"/>
            <consortium name="The Broad Institute Genome Sequencing Center for Infectious Disease"/>
            <person name="Wu L."/>
            <person name="Ma J."/>
        </authorList>
    </citation>
    <scope>NUCLEOTIDE SEQUENCE [LARGE SCALE GENOMIC DNA]</scope>
    <source>
        <strain evidence="4">CCUG 56401</strain>
    </source>
</reference>
<keyword evidence="1" id="KW-1133">Transmembrane helix</keyword>
<evidence type="ECO:0000259" key="2">
    <source>
        <dbReference type="Pfam" id="PF09990"/>
    </source>
</evidence>
<feature type="transmembrane region" description="Helical" evidence="1">
    <location>
        <begin position="12"/>
        <end position="35"/>
    </location>
</feature>
<keyword evidence="4" id="KW-1185">Reference proteome</keyword>
<feature type="transmembrane region" description="Helical" evidence="1">
    <location>
        <begin position="87"/>
        <end position="104"/>
    </location>
</feature>
<gene>
    <name evidence="3" type="ORF">ACFQ16_28405</name>
</gene>
<keyword evidence="1" id="KW-0472">Membrane</keyword>